<protein>
    <submittedName>
        <fullName evidence="2">Uncharacterized protein</fullName>
    </submittedName>
</protein>
<dbReference type="AlphaFoldDB" id="A0A9P6VZT3"/>
<keyword evidence="3" id="KW-1185">Reference proteome</keyword>
<evidence type="ECO:0000256" key="1">
    <source>
        <dbReference type="SAM" id="MobiDB-lite"/>
    </source>
</evidence>
<comment type="caution">
    <text evidence="2">The sequence shown here is derived from an EMBL/GenBank/DDBJ whole genome shotgun (WGS) entry which is preliminary data.</text>
</comment>
<proteinExistence type="predicted"/>
<evidence type="ECO:0000313" key="2">
    <source>
        <dbReference type="EMBL" id="KAG0660627.1"/>
    </source>
</evidence>
<organism evidence="2 3">
    <name type="scientific">Rhodotorula mucilaginosa</name>
    <name type="common">Yeast</name>
    <name type="synonym">Rhodotorula rubra</name>
    <dbReference type="NCBI Taxonomy" id="5537"/>
    <lineage>
        <taxon>Eukaryota</taxon>
        <taxon>Fungi</taxon>
        <taxon>Dikarya</taxon>
        <taxon>Basidiomycota</taxon>
        <taxon>Pucciniomycotina</taxon>
        <taxon>Microbotryomycetes</taxon>
        <taxon>Sporidiobolales</taxon>
        <taxon>Sporidiobolaceae</taxon>
        <taxon>Rhodotorula</taxon>
    </lineage>
</organism>
<reference evidence="2 3" key="1">
    <citation type="submission" date="2020-11" db="EMBL/GenBank/DDBJ databases">
        <title>Kefir isolates.</title>
        <authorList>
            <person name="Marcisauskas S."/>
            <person name="Kim Y."/>
            <person name="Blasche S."/>
        </authorList>
    </citation>
    <scope>NUCLEOTIDE SEQUENCE [LARGE SCALE GENOMIC DNA]</scope>
    <source>
        <strain evidence="2 3">KR</strain>
    </source>
</reference>
<evidence type="ECO:0000313" key="3">
    <source>
        <dbReference type="Proteomes" id="UP000777482"/>
    </source>
</evidence>
<sequence length="348" mass="39141">MIQFPGAFEQGFNIDDQELQSLSEEGYRAWLHHMFQGLQRIAETRLSTIKLEFPTRSAKSFERYCQEWAKEVLKLQARRVDKDVRLRTKENFKFLAGRMADLKSASWDIEHWRNATHASKLRSVQRAKAKAKPRLQEEADNPASAAAQQCQELEGPANGFPARHGNLHAGLAPPMESPFDPVQRINRSPPIFNFDAPAFDPHALTGSYSQGGWPGPGGIQPPAFAANGLHFAGTVTHPAWASSVQQQQALPLAGIPYSDQIMPQAGNPYVPQQPQEDRALLLAHNSYNSYPQQQHFGPPLQHPYHQQQFEYGPPLPRQPAHIPQPDFEQPVMRNGHSAARRLQIRPNL</sequence>
<dbReference type="EMBL" id="PUHQ01000042">
    <property type="protein sequence ID" value="KAG0660627.1"/>
    <property type="molecule type" value="Genomic_DNA"/>
</dbReference>
<dbReference type="Proteomes" id="UP000777482">
    <property type="component" value="Unassembled WGS sequence"/>
</dbReference>
<name>A0A9P6VZT3_RHOMI</name>
<gene>
    <name evidence="2" type="ORF">C6P46_004490</name>
</gene>
<accession>A0A9P6VZT3</accession>
<feature type="region of interest" description="Disordered" evidence="1">
    <location>
        <begin position="291"/>
        <end position="331"/>
    </location>
</feature>